<dbReference type="PANTHER" id="PTHR11909">
    <property type="entry name" value="CASEIN KINASE-RELATED"/>
    <property type="match status" value="1"/>
</dbReference>
<reference evidence="3" key="1">
    <citation type="journal article" date="2013" name="Eukaryot. Cell">
        <title>Extremely Reduced Levels of Heterozygosity in the Vertebrate Pathogen Encephalitozoon cuniculi.</title>
        <authorList>
            <person name="Selman M."/>
            <person name="Sak B."/>
            <person name="Kvac M."/>
            <person name="Farinelli L."/>
            <person name="Weiss L.M."/>
            <person name="Corradi N."/>
        </authorList>
    </citation>
    <scope>NUCLEOTIDE SEQUENCE</scope>
</reference>
<dbReference type="PROSITE" id="PS50011">
    <property type="entry name" value="PROTEIN_KINASE_DOM"/>
    <property type="match status" value="1"/>
</dbReference>
<dbReference type="SMR" id="M1KI71"/>
<proteinExistence type="predicted"/>
<dbReference type="Gene3D" id="1.10.510.10">
    <property type="entry name" value="Transferase(Phosphotransferase) domain 1"/>
    <property type="match status" value="1"/>
</dbReference>
<dbReference type="AlphaFoldDB" id="M1KI71"/>
<accession>M1KI71</accession>
<dbReference type="EMBL" id="KC513604">
    <property type="protein sequence ID" value="AGE94921.1"/>
    <property type="molecule type" value="Genomic_DNA"/>
</dbReference>
<gene>
    <name evidence="3" type="ORF">ECU11_1980</name>
</gene>
<dbReference type="SMART" id="SM00220">
    <property type="entry name" value="S_TKc"/>
    <property type="match status" value="1"/>
</dbReference>
<feature type="domain" description="Protein kinase" evidence="2">
    <location>
        <begin position="8"/>
        <end position="276"/>
    </location>
</feature>
<keyword evidence="3" id="KW-0808">Transferase</keyword>
<dbReference type="VEuPathDB" id="MicrosporidiaDB:AEWR_111980"/>
<keyword evidence="1" id="KW-0067">ATP-binding</keyword>
<sequence length="318" mass="36575">MRGEIMDYTICREIGKGGFGKVYEVKKKADQKSYALKIETNAPKAGRNSIINEIQAYSELQGCEKIPRVVDHGSYEGLTFLVLPLLKYSLKDLLERHPRFFTKKSATIVGKKLLNAIEFIHGKGRLHRDIKPENVMFGHNNRIYLVDFGMSAPYLRGDGSHIPEVGGKSVSGTLWYMSINTHRGIEQSRRDDLESLFYLLILLYKSRLPWMEPGASVSKKQEARTKEIKENLSVYDLCDGIHGKEHLIKFFQHISSLEFAEKPNYRYLNSLLDKIFHSNKELQGYKRAPKKEDTGLIRTSLWHKFISILSPFEVKYDG</sequence>
<dbReference type="Pfam" id="PF00069">
    <property type="entry name" value="Pkinase"/>
    <property type="match status" value="1"/>
</dbReference>
<dbReference type="CDD" id="cd14016">
    <property type="entry name" value="STKc_CK1"/>
    <property type="match status" value="1"/>
</dbReference>
<dbReference type="GO" id="GO:0004672">
    <property type="term" value="F:protein kinase activity"/>
    <property type="evidence" value="ECO:0007669"/>
    <property type="project" value="InterPro"/>
</dbReference>
<dbReference type="SUPFAM" id="SSF56112">
    <property type="entry name" value="Protein kinase-like (PK-like)"/>
    <property type="match status" value="1"/>
</dbReference>
<name>M1KI71_ENCCN</name>
<dbReference type="VEuPathDB" id="MicrosporidiaDB:ECU11_1980"/>
<protein>
    <submittedName>
        <fullName evidence="3">Caseine kinase 1</fullName>
    </submittedName>
</protein>
<organism evidence="3">
    <name type="scientific">Encephalitozoon cuniculi</name>
    <name type="common">Microsporidian parasite</name>
    <dbReference type="NCBI Taxonomy" id="6035"/>
    <lineage>
        <taxon>Eukaryota</taxon>
        <taxon>Fungi</taxon>
        <taxon>Fungi incertae sedis</taxon>
        <taxon>Microsporidia</taxon>
        <taxon>Unikaryonidae</taxon>
        <taxon>Encephalitozoon</taxon>
    </lineage>
</organism>
<dbReference type="InterPro" id="IPR000719">
    <property type="entry name" value="Prot_kinase_dom"/>
</dbReference>
<evidence type="ECO:0000313" key="3">
    <source>
        <dbReference type="EMBL" id="AGE94921.1"/>
    </source>
</evidence>
<dbReference type="InterPro" id="IPR050235">
    <property type="entry name" value="CK1_Ser-Thr_kinase"/>
</dbReference>
<dbReference type="PROSITE" id="PS00107">
    <property type="entry name" value="PROTEIN_KINASE_ATP"/>
    <property type="match status" value="1"/>
</dbReference>
<feature type="binding site" evidence="1">
    <location>
        <position position="37"/>
    </location>
    <ligand>
        <name>ATP</name>
        <dbReference type="ChEBI" id="CHEBI:30616"/>
    </ligand>
</feature>
<dbReference type="InterPro" id="IPR011009">
    <property type="entry name" value="Kinase-like_dom_sf"/>
</dbReference>
<dbReference type="InterPro" id="IPR017441">
    <property type="entry name" value="Protein_kinase_ATP_BS"/>
</dbReference>
<evidence type="ECO:0000256" key="1">
    <source>
        <dbReference type="PROSITE-ProRule" id="PRU10141"/>
    </source>
</evidence>
<keyword evidence="1" id="KW-0547">Nucleotide-binding</keyword>
<dbReference type="VEuPathDB" id="MicrosporidiaDB:M970_111980"/>
<keyword evidence="3" id="KW-0418">Kinase</keyword>
<dbReference type="GO" id="GO:0005524">
    <property type="term" value="F:ATP binding"/>
    <property type="evidence" value="ECO:0007669"/>
    <property type="project" value="UniProtKB-UniRule"/>
</dbReference>
<dbReference type="VEuPathDB" id="MicrosporidiaDB:AEWQ_111980"/>
<evidence type="ECO:0000259" key="2">
    <source>
        <dbReference type="PROSITE" id="PS50011"/>
    </source>
</evidence>
<dbReference type="VEuPathDB" id="MicrosporidiaDB:AEWD_111980"/>